<feature type="transmembrane region" description="Helical" evidence="1">
    <location>
        <begin position="106"/>
        <end position="127"/>
    </location>
</feature>
<feature type="transmembrane region" description="Helical" evidence="1">
    <location>
        <begin position="28"/>
        <end position="47"/>
    </location>
</feature>
<keyword evidence="1" id="KW-1133">Transmembrane helix</keyword>
<reference evidence="2 3" key="1">
    <citation type="submission" date="2018-07" db="EMBL/GenBank/DDBJ databases">
        <title>Draft genome of the type strain Streptomyces armeniacus ATCC 15676.</title>
        <authorList>
            <person name="Labana P."/>
            <person name="Gosse J.T."/>
            <person name="Boddy C.N."/>
        </authorList>
    </citation>
    <scope>NUCLEOTIDE SEQUENCE [LARGE SCALE GENOMIC DNA]</scope>
    <source>
        <strain evidence="2 3">ATCC 15676</strain>
    </source>
</reference>
<evidence type="ECO:0000313" key="2">
    <source>
        <dbReference type="EMBL" id="AXK33910.1"/>
    </source>
</evidence>
<accession>A0A345XQJ4</accession>
<dbReference type="Proteomes" id="UP000254425">
    <property type="component" value="Chromosome"/>
</dbReference>
<keyword evidence="1" id="KW-0812">Transmembrane</keyword>
<organism evidence="2 3">
    <name type="scientific">Streptomyces armeniacus</name>
    <dbReference type="NCBI Taxonomy" id="83291"/>
    <lineage>
        <taxon>Bacteria</taxon>
        <taxon>Bacillati</taxon>
        <taxon>Actinomycetota</taxon>
        <taxon>Actinomycetes</taxon>
        <taxon>Kitasatosporales</taxon>
        <taxon>Streptomycetaceae</taxon>
        <taxon>Streptomyces</taxon>
    </lineage>
</organism>
<keyword evidence="1" id="KW-0472">Membrane</keyword>
<dbReference type="EMBL" id="CP031320">
    <property type="protein sequence ID" value="AXK33910.1"/>
    <property type="molecule type" value="Genomic_DNA"/>
</dbReference>
<dbReference type="AlphaFoldDB" id="A0A345XQJ4"/>
<dbReference type="KEGG" id="sarm:DVA86_15830"/>
<proteinExistence type="predicted"/>
<dbReference type="RefSeq" id="WP_208879056.1">
    <property type="nucleotide sequence ID" value="NZ_CP031320.1"/>
</dbReference>
<sequence length="344" mass="36127">MLEVGFGGVALVLFAVGGWLWADVEAAAGAAVCTMGLVFAAGAVLRFRGRRALPPYAAPPVGPDGPPPAPVYGEEAEVTGTQAELYGGPRPDPGERIAVFEARRPFLSSTGGLLVSLGVALGLWVFTSGYDDFGLALNLALSAFPLFVLMTGRYAVVETVPPPGGRRTYLVYTEGLAVETDTGRRTVRWEDVRAVWHRPETAQDFGSHVTTYSDCCVLALTGTGEPLPVYGARRQAVLSGLIIEHTRDALVRRLATALEQHGAIRLGDLTLSGGGVYDTEGRFLPWSPDWSLGGLSGARGPQVVINTRDGKRLLAAVPELQVATALLGRESHARAAGAGAPDGA</sequence>
<keyword evidence="3" id="KW-1185">Reference proteome</keyword>
<evidence type="ECO:0000313" key="3">
    <source>
        <dbReference type="Proteomes" id="UP000254425"/>
    </source>
</evidence>
<name>A0A345XQJ4_9ACTN</name>
<protein>
    <submittedName>
        <fullName evidence="2">Uncharacterized protein</fullName>
    </submittedName>
</protein>
<evidence type="ECO:0000256" key="1">
    <source>
        <dbReference type="SAM" id="Phobius"/>
    </source>
</evidence>
<gene>
    <name evidence="2" type="ORF">DVA86_15830</name>
</gene>
<feature type="transmembrane region" description="Helical" evidence="1">
    <location>
        <begin position="5"/>
        <end position="22"/>
    </location>
</feature>
<feature type="transmembrane region" description="Helical" evidence="1">
    <location>
        <begin position="133"/>
        <end position="156"/>
    </location>
</feature>